<dbReference type="GO" id="GO:0006273">
    <property type="term" value="P:lagging strand elongation"/>
    <property type="evidence" value="ECO:0007669"/>
    <property type="project" value="TreeGrafter"/>
</dbReference>
<evidence type="ECO:0000256" key="4">
    <source>
        <dbReference type="ARBA" id="ARBA00022618"/>
    </source>
</evidence>
<dbReference type="GO" id="GO:0005524">
    <property type="term" value="F:ATP binding"/>
    <property type="evidence" value="ECO:0007669"/>
    <property type="project" value="UniProtKB-KW"/>
</dbReference>
<organism evidence="15 16">
    <name type="scientific">Candidatus Woesebacteria bacterium RIFCSPHIGHO2_01_FULL_40_22</name>
    <dbReference type="NCBI Taxonomy" id="1802499"/>
    <lineage>
        <taxon>Bacteria</taxon>
        <taxon>Candidatus Woeseibacteriota</taxon>
    </lineage>
</organism>
<dbReference type="Gene3D" id="1.10.3260.10">
    <property type="entry name" value="DNA ligase, ATP-dependent, N-terminal domain"/>
    <property type="match status" value="1"/>
</dbReference>
<comment type="caution">
    <text evidence="15">The sequence shown here is derived from an EMBL/GenBank/DDBJ whole genome shotgun (WGS) entry which is preliminary data.</text>
</comment>
<dbReference type="Pfam" id="PF04679">
    <property type="entry name" value="DNA_ligase_A_C"/>
    <property type="match status" value="1"/>
</dbReference>
<evidence type="ECO:0000256" key="5">
    <source>
        <dbReference type="ARBA" id="ARBA00022705"/>
    </source>
</evidence>
<dbReference type="SUPFAM" id="SSF117018">
    <property type="entry name" value="ATP-dependent DNA ligase DNA-binding domain"/>
    <property type="match status" value="1"/>
</dbReference>
<evidence type="ECO:0000256" key="13">
    <source>
        <dbReference type="RuleBase" id="RU004196"/>
    </source>
</evidence>
<evidence type="ECO:0000313" key="15">
    <source>
        <dbReference type="EMBL" id="OGM27160.1"/>
    </source>
</evidence>
<dbReference type="InterPro" id="IPR012310">
    <property type="entry name" value="DNA_ligase_ATP-dep_cent"/>
</dbReference>
<dbReference type="GO" id="GO:0006281">
    <property type="term" value="P:DNA repair"/>
    <property type="evidence" value="ECO:0007669"/>
    <property type="project" value="UniProtKB-KW"/>
</dbReference>
<evidence type="ECO:0000259" key="14">
    <source>
        <dbReference type="PROSITE" id="PS50160"/>
    </source>
</evidence>
<dbReference type="Proteomes" id="UP000179221">
    <property type="component" value="Unassembled WGS sequence"/>
</dbReference>
<keyword evidence="11" id="KW-0131">Cell cycle</keyword>
<dbReference type="SUPFAM" id="SSF56091">
    <property type="entry name" value="DNA ligase/mRNA capping enzyme, catalytic domain"/>
    <property type="match status" value="1"/>
</dbReference>
<dbReference type="Pfam" id="PF01068">
    <property type="entry name" value="DNA_ligase_A_M"/>
    <property type="match status" value="2"/>
</dbReference>
<dbReference type="InterPro" id="IPR012308">
    <property type="entry name" value="DNA_ligase_ATP-dep_N"/>
</dbReference>
<dbReference type="PANTHER" id="PTHR45674">
    <property type="entry name" value="DNA LIGASE 1/3 FAMILY MEMBER"/>
    <property type="match status" value="1"/>
</dbReference>
<dbReference type="Gene3D" id="3.30.470.30">
    <property type="entry name" value="DNA ligase/mRNA capping enzyme"/>
    <property type="match status" value="1"/>
</dbReference>
<dbReference type="GO" id="GO:0051301">
    <property type="term" value="P:cell division"/>
    <property type="evidence" value="ECO:0007669"/>
    <property type="project" value="UniProtKB-KW"/>
</dbReference>
<keyword evidence="5" id="KW-0235">DNA replication</keyword>
<dbReference type="InterPro" id="IPR012309">
    <property type="entry name" value="DNA_ligase_ATP-dep_C"/>
</dbReference>
<proteinExistence type="inferred from homology"/>
<evidence type="ECO:0000256" key="3">
    <source>
        <dbReference type="ARBA" id="ARBA00022598"/>
    </source>
</evidence>
<gene>
    <name evidence="15" type="ORF">A2628_03930</name>
</gene>
<evidence type="ECO:0000256" key="2">
    <source>
        <dbReference type="ARBA" id="ARBA00012727"/>
    </source>
</evidence>
<dbReference type="GO" id="GO:0003677">
    <property type="term" value="F:DNA binding"/>
    <property type="evidence" value="ECO:0007669"/>
    <property type="project" value="InterPro"/>
</dbReference>
<dbReference type="Pfam" id="PF04675">
    <property type="entry name" value="DNA_ligase_A_N"/>
    <property type="match status" value="1"/>
</dbReference>
<accession>A0A1F7YIZ0</accession>
<evidence type="ECO:0000313" key="16">
    <source>
        <dbReference type="Proteomes" id="UP000179221"/>
    </source>
</evidence>
<feature type="domain" description="ATP-dependent DNA ligase family profile" evidence="14">
    <location>
        <begin position="360"/>
        <end position="483"/>
    </location>
</feature>
<dbReference type="EMBL" id="MGGL01000005">
    <property type="protein sequence ID" value="OGM27160.1"/>
    <property type="molecule type" value="Genomic_DNA"/>
</dbReference>
<keyword evidence="9" id="KW-0233">DNA recombination</keyword>
<comment type="catalytic activity">
    <reaction evidence="12">
        <text>ATP + (deoxyribonucleotide)n-3'-hydroxyl + 5'-phospho-(deoxyribonucleotide)m = (deoxyribonucleotide)n+m + AMP + diphosphate.</text>
        <dbReference type="EC" id="6.5.1.1"/>
    </reaction>
</comment>
<evidence type="ECO:0000256" key="1">
    <source>
        <dbReference type="ARBA" id="ARBA00007572"/>
    </source>
</evidence>
<keyword evidence="3" id="KW-0436">Ligase</keyword>
<dbReference type="PROSITE" id="PS50160">
    <property type="entry name" value="DNA_LIGASE_A3"/>
    <property type="match status" value="1"/>
</dbReference>
<dbReference type="PANTHER" id="PTHR45674:SF4">
    <property type="entry name" value="DNA LIGASE 1"/>
    <property type="match status" value="1"/>
</dbReference>
<dbReference type="SUPFAM" id="SSF50249">
    <property type="entry name" value="Nucleic acid-binding proteins"/>
    <property type="match status" value="1"/>
</dbReference>
<sequence length="604" mass="68253">MVISELGVFMDRLEKVSSRLEITRILSELYIASQPKEIDKTTYLILGILAPSYKGIVFNLAERMMLKVLAQAYDTDIDKVKKLYKEKGDLGNVAEGLAQNLKLPPGRVRDKAQNLSVLNVYELLLVIAQDAGEGSQERKIQKMADLLKIVDPLSARYISRMPVGRLRLGFSDKTILDALSWMEVGDKTKKVKLERAYQVIPDVGLLAKHVKEVGIDKAVKNIKPVVGIPVLPMLAQRIKSPKEMIDKMGEVVVEPKFDGLRVQIHFKRGKGGSQIDSSFRASNGTQLNAQSAIQSGEVKAFTRNLNNIVDMFPELKEIGKYITADEVILDTEAVGMDPEMKQLANFQTTMQRRRKYEIEQKAKDIPVRFQVFDMIFVDGKSLMDEPYLKRRVILEKVFKDNTLFVVDEKIATTDPDVINDEYRKNIAEGLEGVIVKKANAEYVPGRTGWRWVKMKQEEEASAKLSDTVDCVVMGYTAGRGKRALFGLGQFLAGIIDYDVIKTVTKIGTGISDEQFRELFIRLRKLKVKDKPKEYGDVSKLIIPDVWVEPSLVVEIAADEITKSPIHSAGYALRFPRLIKFRDDKSWDEATTLKELKRLSDFQKS</sequence>
<dbReference type="InterPro" id="IPR000977">
    <property type="entry name" value="DNA_ligase_ATP-dep"/>
</dbReference>
<dbReference type="NCBIfam" id="TIGR00574">
    <property type="entry name" value="dnl1"/>
    <property type="match status" value="1"/>
</dbReference>
<reference evidence="15 16" key="1">
    <citation type="journal article" date="2016" name="Nat. Commun.">
        <title>Thousands of microbial genomes shed light on interconnected biogeochemical processes in an aquifer system.</title>
        <authorList>
            <person name="Anantharaman K."/>
            <person name="Brown C.T."/>
            <person name="Hug L.A."/>
            <person name="Sharon I."/>
            <person name="Castelle C.J."/>
            <person name="Probst A.J."/>
            <person name="Thomas B.C."/>
            <person name="Singh A."/>
            <person name="Wilkins M.J."/>
            <person name="Karaoz U."/>
            <person name="Brodie E.L."/>
            <person name="Williams K.H."/>
            <person name="Hubbard S.S."/>
            <person name="Banfield J.F."/>
        </authorList>
    </citation>
    <scope>NUCLEOTIDE SEQUENCE [LARGE SCALE GENOMIC DNA]</scope>
</reference>
<dbReference type="GO" id="GO:0006310">
    <property type="term" value="P:DNA recombination"/>
    <property type="evidence" value="ECO:0007669"/>
    <property type="project" value="UniProtKB-KW"/>
</dbReference>
<keyword evidence="4" id="KW-0132">Cell division</keyword>
<name>A0A1F7YIZ0_9BACT</name>
<dbReference type="InterPro" id="IPR012340">
    <property type="entry name" value="NA-bd_OB-fold"/>
</dbReference>
<evidence type="ECO:0000256" key="11">
    <source>
        <dbReference type="ARBA" id="ARBA00023306"/>
    </source>
</evidence>
<dbReference type="AlphaFoldDB" id="A0A1F7YIZ0"/>
<dbReference type="InterPro" id="IPR050191">
    <property type="entry name" value="ATP-dep_DNA_ligase"/>
</dbReference>
<keyword evidence="8" id="KW-0067">ATP-binding</keyword>
<dbReference type="GO" id="GO:0071897">
    <property type="term" value="P:DNA biosynthetic process"/>
    <property type="evidence" value="ECO:0007669"/>
    <property type="project" value="InterPro"/>
</dbReference>
<evidence type="ECO:0000256" key="10">
    <source>
        <dbReference type="ARBA" id="ARBA00023204"/>
    </source>
</evidence>
<dbReference type="InterPro" id="IPR036599">
    <property type="entry name" value="DNA_ligase_N_sf"/>
</dbReference>
<keyword evidence="7" id="KW-0227">DNA damage</keyword>
<evidence type="ECO:0000256" key="12">
    <source>
        <dbReference type="ARBA" id="ARBA00034003"/>
    </source>
</evidence>
<evidence type="ECO:0000256" key="7">
    <source>
        <dbReference type="ARBA" id="ARBA00022763"/>
    </source>
</evidence>
<keyword evidence="10" id="KW-0234">DNA repair</keyword>
<keyword evidence="6" id="KW-0547">Nucleotide-binding</keyword>
<evidence type="ECO:0000256" key="6">
    <source>
        <dbReference type="ARBA" id="ARBA00022741"/>
    </source>
</evidence>
<evidence type="ECO:0000256" key="8">
    <source>
        <dbReference type="ARBA" id="ARBA00022840"/>
    </source>
</evidence>
<dbReference type="Gene3D" id="2.40.50.140">
    <property type="entry name" value="Nucleic acid-binding proteins"/>
    <property type="match status" value="1"/>
</dbReference>
<dbReference type="EC" id="6.5.1.1" evidence="2"/>
<protein>
    <recommendedName>
        <fullName evidence="2">DNA ligase (ATP)</fullName>
        <ecNumber evidence="2">6.5.1.1</ecNumber>
    </recommendedName>
</protein>
<comment type="similarity">
    <text evidence="1 13">Belongs to the ATP-dependent DNA ligase family.</text>
</comment>
<evidence type="ECO:0000256" key="9">
    <source>
        <dbReference type="ARBA" id="ARBA00023172"/>
    </source>
</evidence>
<dbReference type="GO" id="GO:0003910">
    <property type="term" value="F:DNA ligase (ATP) activity"/>
    <property type="evidence" value="ECO:0007669"/>
    <property type="project" value="UniProtKB-EC"/>
</dbReference>